<dbReference type="EMBL" id="DVMY01000090">
    <property type="protein sequence ID" value="HIU37785.1"/>
    <property type="molecule type" value="Genomic_DNA"/>
</dbReference>
<dbReference type="EC" id="3.1.1.-" evidence="3"/>
<dbReference type="InterPro" id="IPR029058">
    <property type="entry name" value="AB_hydrolase_fold"/>
</dbReference>
<name>A0A9D1IIY3_9BURK</name>
<proteinExistence type="inferred from homology"/>
<evidence type="ECO:0000256" key="3">
    <source>
        <dbReference type="RuleBase" id="RU361235"/>
    </source>
</evidence>
<evidence type="ECO:0000256" key="1">
    <source>
        <dbReference type="ARBA" id="ARBA00005964"/>
    </source>
</evidence>
<evidence type="ECO:0000259" key="4">
    <source>
        <dbReference type="Pfam" id="PF00135"/>
    </source>
</evidence>
<keyword evidence="2 3" id="KW-0378">Hydrolase</keyword>
<reference evidence="5" key="2">
    <citation type="journal article" date="2021" name="PeerJ">
        <title>Extensive microbial diversity within the chicken gut microbiome revealed by metagenomics and culture.</title>
        <authorList>
            <person name="Gilroy R."/>
            <person name="Ravi A."/>
            <person name="Getino M."/>
            <person name="Pursley I."/>
            <person name="Horton D.L."/>
            <person name="Alikhan N.F."/>
            <person name="Baker D."/>
            <person name="Gharbi K."/>
            <person name="Hall N."/>
            <person name="Watson M."/>
            <person name="Adriaenssens E.M."/>
            <person name="Foster-Nyarko E."/>
            <person name="Jarju S."/>
            <person name="Secka A."/>
            <person name="Antonio M."/>
            <person name="Oren A."/>
            <person name="Chaudhuri R.R."/>
            <person name="La Ragione R."/>
            <person name="Hildebrand F."/>
            <person name="Pallen M.J."/>
        </authorList>
    </citation>
    <scope>NUCLEOTIDE SEQUENCE</scope>
    <source>
        <strain evidence="5">7463</strain>
    </source>
</reference>
<sequence>MVTSEVLTQTGWVRGFEHNGVLKFRGIPYCKPAVGENRFKVVEPAQPWEGVLDCTKETPIPPQGPSDLEGPMGRLNRRYDEDCLTLEISTPNTEEKLPIAVWFHGGANVSGAGNLDWYDGSELARQGHMVVVGVNFRIAALGFLVHPALNIDNLSIMDQIESLRWVQKNIRAFGGDPENVTVFGQSAGGNAIVHMMGLRETDGLFQKAILESPSIGRGNHTMQDAITVSESIFKHLGLDPTDSQLGEKIRAKTVDEILAATDACFRQDCGAKYAGMIFRPVKDAWHTTESTINAAVEGAARKKLKIVIGTTADEVHAFTLARDPESEKKSAALQLARYDWPAQEFAARTQEAGCPTWKYRFMWKAPKSIYDSCHTIELPFVFGTLKAWENAPMLAGATLEEKLRLQYTMQTLWCKFFRDGEFENDQWPQYSRQKPLCKIIDNLTNEVSEFES</sequence>
<evidence type="ECO:0000256" key="2">
    <source>
        <dbReference type="ARBA" id="ARBA00022801"/>
    </source>
</evidence>
<dbReference type="GO" id="GO:0016787">
    <property type="term" value="F:hydrolase activity"/>
    <property type="evidence" value="ECO:0007669"/>
    <property type="project" value="UniProtKB-KW"/>
</dbReference>
<dbReference type="InterPro" id="IPR019826">
    <property type="entry name" value="Carboxylesterase_B_AS"/>
</dbReference>
<evidence type="ECO:0000313" key="6">
    <source>
        <dbReference type="Proteomes" id="UP000824083"/>
    </source>
</evidence>
<dbReference type="PANTHER" id="PTHR11559">
    <property type="entry name" value="CARBOXYLESTERASE"/>
    <property type="match status" value="1"/>
</dbReference>
<dbReference type="PROSITE" id="PS00122">
    <property type="entry name" value="CARBOXYLESTERASE_B_1"/>
    <property type="match status" value="1"/>
</dbReference>
<dbReference type="Proteomes" id="UP000824083">
    <property type="component" value="Unassembled WGS sequence"/>
</dbReference>
<dbReference type="SUPFAM" id="SSF53474">
    <property type="entry name" value="alpha/beta-Hydrolases"/>
    <property type="match status" value="1"/>
</dbReference>
<comment type="similarity">
    <text evidence="1 3">Belongs to the type-B carboxylesterase/lipase family.</text>
</comment>
<comment type="caution">
    <text evidence="5">The sequence shown here is derived from an EMBL/GenBank/DDBJ whole genome shotgun (WGS) entry which is preliminary data.</text>
</comment>
<dbReference type="InterPro" id="IPR002018">
    <property type="entry name" value="CarbesteraseB"/>
</dbReference>
<feature type="domain" description="Carboxylesterase type B" evidence="4">
    <location>
        <begin position="4"/>
        <end position="329"/>
    </location>
</feature>
<protein>
    <recommendedName>
        <fullName evidence="3">Carboxylic ester hydrolase</fullName>
        <ecNumber evidence="3">3.1.1.-</ecNumber>
    </recommendedName>
</protein>
<dbReference type="Gene3D" id="3.40.50.1820">
    <property type="entry name" value="alpha/beta hydrolase"/>
    <property type="match status" value="1"/>
</dbReference>
<dbReference type="AlphaFoldDB" id="A0A9D1IIY3"/>
<evidence type="ECO:0000313" key="5">
    <source>
        <dbReference type="EMBL" id="HIU37785.1"/>
    </source>
</evidence>
<dbReference type="Pfam" id="PF00135">
    <property type="entry name" value="COesterase"/>
    <property type="match status" value="1"/>
</dbReference>
<reference evidence="5" key="1">
    <citation type="submission" date="2020-10" db="EMBL/GenBank/DDBJ databases">
        <authorList>
            <person name="Gilroy R."/>
        </authorList>
    </citation>
    <scope>NUCLEOTIDE SEQUENCE</scope>
    <source>
        <strain evidence="5">7463</strain>
    </source>
</reference>
<dbReference type="InterPro" id="IPR050309">
    <property type="entry name" value="Type-B_Carboxylest/Lipase"/>
</dbReference>
<accession>A0A9D1IIY3</accession>
<organism evidence="5 6">
    <name type="scientific">Candidatus Aphodousia faecigallinarum</name>
    <dbReference type="NCBI Taxonomy" id="2840677"/>
    <lineage>
        <taxon>Bacteria</taxon>
        <taxon>Pseudomonadati</taxon>
        <taxon>Pseudomonadota</taxon>
        <taxon>Betaproteobacteria</taxon>
        <taxon>Burkholderiales</taxon>
        <taxon>Sutterellaceae</taxon>
        <taxon>Sutterellaceae incertae sedis</taxon>
        <taxon>Candidatus Aphodousia</taxon>
    </lineage>
</organism>
<gene>
    <name evidence="5" type="ORF">IAC56_05875</name>
</gene>